<dbReference type="InterPro" id="IPR025588">
    <property type="entry name" value="YcxB-like_C"/>
</dbReference>
<gene>
    <name evidence="3" type="ORF">SAMN04488132_101432</name>
</gene>
<evidence type="ECO:0000313" key="3">
    <source>
        <dbReference type="EMBL" id="SJZ37215.1"/>
    </source>
</evidence>
<dbReference type="AlphaFoldDB" id="A0A1T4K4H4"/>
<proteinExistence type="predicted"/>
<dbReference type="Pfam" id="PF14317">
    <property type="entry name" value="YcxB"/>
    <property type="match status" value="1"/>
</dbReference>
<evidence type="ECO:0000259" key="2">
    <source>
        <dbReference type="Pfam" id="PF14317"/>
    </source>
</evidence>
<name>A0A1T4K4H4_9BACT</name>
<evidence type="ECO:0000256" key="1">
    <source>
        <dbReference type="SAM" id="Phobius"/>
    </source>
</evidence>
<sequence>MQHSFSYNKKKVIQALRYHFVQKPEIRILMILVNVFAIVAAVLFYTKKIRPEPFLLGSLIWLGMMATFWYFLPNSIYKKASTFRDAFIITFDESEVRLENERGFVEWQWEKFSRFFESPHFFHLYFDSKSFFLVPKDDMPDSFRHELRGMLNRKISKK</sequence>
<keyword evidence="1" id="KW-0472">Membrane</keyword>
<organism evidence="3 4">
    <name type="scientific">Sediminibacterium ginsengisoli</name>
    <dbReference type="NCBI Taxonomy" id="413434"/>
    <lineage>
        <taxon>Bacteria</taxon>
        <taxon>Pseudomonadati</taxon>
        <taxon>Bacteroidota</taxon>
        <taxon>Chitinophagia</taxon>
        <taxon>Chitinophagales</taxon>
        <taxon>Chitinophagaceae</taxon>
        <taxon>Sediminibacterium</taxon>
    </lineage>
</organism>
<dbReference type="EMBL" id="FUWH01000001">
    <property type="protein sequence ID" value="SJZ37215.1"/>
    <property type="molecule type" value="Genomic_DNA"/>
</dbReference>
<feature type="domain" description="YcxB-like C-terminal" evidence="2">
    <location>
        <begin position="91"/>
        <end position="141"/>
    </location>
</feature>
<dbReference type="RefSeq" id="WP_078829766.1">
    <property type="nucleotide sequence ID" value="NZ_FUWH01000001.1"/>
</dbReference>
<dbReference type="OrthoDB" id="663382at2"/>
<feature type="transmembrane region" description="Helical" evidence="1">
    <location>
        <begin position="26"/>
        <end position="46"/>
    </location>
</feature>
<protein>
    <submittedName>
        <fullName evidence="3">YcxB-like protein</fullName>
    </submittedName>
</protein>
<accession>A0A1T4K4H4</accession>
<keyword evidence="1" id="KW-0812">Transmembrane</keyword>
<keyword evidence="4" id="KW-1185">Reference proteome</keyword>
<keyword evidence="1" id="KW-1133">Transmembrane helix</keyword>
<evidence type="ECO:0000313" key="4">
    <source>
        <dbReference type="Proteomes" id="UP000190888"/>
    </source>
</evidence>
<dbReference type="Proteomes" id="UP000190888">
    <property type="component" value="Unassembled WGS sequence"/>
</dbReference>
<feature type="transmembrane region" description="Helical" evidence="1">
    <location>
        <begin position="53"/>
        <end position="72"/>
    </location>
</feature>
<reference evidence="3 4" key="1">
    <citation type="submission" date="2017-02" db="EMBL/GenBank/DDBJ databases">
        <authorList>
            <person name="Peterson S.W."/>
        </authorList>
    </citation>
    <scope>NUCLEOTIDE SEQUENCE [LARGE SCALE GENOMIC DNA]</scope>
    <source>
        <strain evidence="3 4">DSM 22335</strain>
    </source>
</reference>
<dbReference type="STRING" id="413434.SAMN04488132_101432"/>